<gene>
    <name evidence="2" type="ORF">Gogos_010420</name>
</gene>
<evidence type="ECO:0000256" key="1">
    <source>
        <dbReference type="SAM" id="MobiDB-lite"/>
    </source>
</evidence>
<dbReference type="EMBL" id="JABEZY010000004">
    <property type="protein sequence ID" value="MBA0736934.1"/>
    <property type="molecule type" value="Genomic_DNA"/>
</dbReference>
<protein>
    <submittedName>
        <fullName evidence="2">Uncharacterized protein</fullName>
    </submittedName>
</protein>
<feature type="non-terminal residue" evidence="2">
    <location>
        <position position="1"/>
    </location>
</feature>
<reference evidence="2 3" key="1">
    <citation type="journal article" date="2019" name="Genome Biol. Evol.">
        <title>Insights into the evolution of the New World diploid cottons (Gossypium, subgenus Houzingenia) based on genome sequencing.</title>
        <authorList>
            <person name="Grover C.E."/>
            <person name="Arick M.A. 2nd"/>
            <person name="Thrash A."/>
            <person name="Conover J.L."/>
            <person name="Sanders W.S."/>
            <person name="Peterson D.G."/>
            <person name="Frelichowski J.E."/>
            <person name="Scheffler J.A."/>
            <person name="Scheffler B.E."/>
            <person name="Wendel J.F."/>
        </authorList>
    </citation>
    <scope>NUCLEOTIDE SEQUENCE [LARGE SCALE GENOMIC DNA]</scope>
    <source>
        <strain evidence="2">5</strain>
        <tissue evidence="2">Leaf</tissue>
    </source>
</reference>
<proteinExistence type="predicted"/>
<dbReference type="AlphaFoldDB" id="A0A7J9BL84"/>
<evidence type="ECO:0000313" key="2">
    <source>
        <dbReference type="EMBL" id="MBA0736934.1"/>
    </source>
</evidence>
<comment type="caution">
    <text evidence="2">The sequence shown here is derived from an EMBL/GenBank/DDBJ whole genome shotgun (WGS) entry which is preliminary data.</text>
</comment>
<sequence length="102" mass="12125">IRALHKVNLRGKTDEDWLKYHKQYINIWEHRYDFLPICEPIVAWELVTDSEYMPWLRHHGKPYLLPKEAKGRQRSPRRPQRSNQNLRCGIGAKMSSSSAPTQ</sequence>
<keyword evidence="3" id="KW-1185">Reference proteome</keyword>
<feature type="region of interest" description="Disordered" evidence="1">
    <location>
        <begin position="66"/>
        <end position="102"/>
    </location>
</feature>
<dbReference type="Proteomes" id="UP000593579">
    <property type="component" value="Unassembled WGS sequence"/>
</dbReference>
<evidence type="ECO:0000313" key="3">
    <source>
        <dbReference type="Proteomes" id="UP000593579"/>
    </source>
</evidence>
<organism evidence="2 3">
    <name type="scientific">Gossypium gossypioides</name>
    <name type="common">Mexican cotton</name>
    <name type="synonym">Selera gossypioides</name>
    <dbReference type="NCBI Taxonomy" id="34282"/>
    <lineage>
        <taxon>Eukaryota</taxon>
        <taxon>Viridiplantae</taxon>
        <taxon>Streptophyta</taxon>
        <taxon>Embryophyta</taxon>
        <taxon>Tracheophyta</taxon>
        <taxon>Spermatophyta</taxon>
        <taxon>Magnoliopsida</taxon>
        <taxon>eudicotyledons</taxon>
        <taxon>Gunneridae</taxon>
        <taxon>Pentapetalae</taxon>
        <taxon>rosids</taxon>
        <taxon>malvids</taxon>
        <taxon>Malvales</taxon>
        <taxon>Malvaceae</taxon>
        <taxon>Malvoideae</taxon>
        <taxon>Gossypium</taxon>
    </lineage>
</organism>
<name>A0A7J9BL84_GOSGO</name>
<dbReference type="OrthoDB" id="998310at2759"/>
<accession>A0A7J9BL84</accession>